<accession>A0A0F8ZAF5</accession>
<name>A0A0F8ZAF5_9ZZZZ</name>
<gene>
    <name evidence="2" type="ORF">LCGC14_3058280</name>
</gene>
<keyword evidence="1" id="KW-1133">Transmembrane helix</keyword>
<organism evidence="2">
    <name type="scientific">marine sediment metagenome</name>
    <dbReference type="NCBI Taxonomy" id="412755"/>
    <lineage>
        <taxon>unclassified sequences</taxon>
        <taxon>metagenomes</taxon>
        <taxon>ecological metagenomes</taxon>
    </lineage>
</organism>
<proteinExistence type="predicted"/>
<evidence type="ECO:0000256" key="1">
    <source>
        <dbReference type="SAM" id="Phobius"/>
    </source>
</evidence>
<keyword evidence="1" id="KW-0472">Membrane</keyword>
<comment type="caution">
    <text evidence="2">The sequence shown here is derived from an EMBL/GenBank/DDBJ whole genome shotgun (WGS) entry which is preliminary data.</text>
</comment>
<dbReference type="EMBL" id="LAZR01064676">
    <property type="protein sequence ID" value="KKK57061.1"/>
    <property type="molecule type" value="Genomic_DNA"/>
</dbReference>
<protein>
    <submittedName>
        <fullName evidence="2">Uncharacterized protein</fullName>
    </submittedName>
</protein>
<sequence length="67" mass="7763">MMIIRWRNAVIVGLPALGIGYVTAALIEPMLLSFVVMLVLAFCWGKFSSQRWTVFEDRTNRDDEREE</sequence>
<feature type="transmembrane region" description="Helical" evidence="1">
    <location>
        <begin position="34"/>
        <end position="55"/>
    </location>
</feature>
<evidence type="ECO:0000313" key="2">
    <source>
        <dbReference type="EMBL" id="KKK57061.1"/>
    </source>
</evidence>
<keyword evidence="1" id="KW-0812">Transmembrane</keyword>
<reference evidence="2" key="1">
    <citation type="journal article" date="2015" name="Nature">
        <title>Complex archaea that bridge the gap between prokaryotes and eukaryotes.</title>
        <authorList>
            <person name="Spang A."/>
            <person name="Saw J.H."/>
            <person name="Jorgensen S.L."/>
            <person name="Zaremba-Niedzwiedzka K."/>
            <person name="Martijn J."/>
            <person name="Lind A.E."/>
            <person name="van Eijk R."/>
            <person name="Schleper C."/>
            <person name="Guy L."/>
            <person name="Ettema T.J."/>
        </authorList>
    </citation>
    <scope>NUCLEOTIDE SEQUENCE</scope>
</reference>
<dbReference type="AlphaFoldDB" id="A0A0F8ZAF5"/>